<dbReference type="PROSITE" id="PS01187">
    <property type="entry name" value="EGF_CA"/>
    <property type="match status" value="2"/>
</dbReference>
<keyword evidence="7" id="KW-1133">Transmembrane helix</keyword>
<evidence type="ECO:0000256" key="8">
    <source>
        <dbReference type="ARBA" id="ARBA00023136"/>
    </source>
</evidence>
<protein>
    <submittedName>
        <fullName evidence="17">Mucin-like protein</fullName>
    </submittedName>
</protein>
<evidence type="ECO:0000259" key="16">
    <source>
        <dbReference type="PROSITE" id="PS51233"/>
    </source>
</evidence>
<dbReference type="Pfam" id="PF23263">
    <property type="entry name" value="C8-3_MUC4"/>
    <property type="match status" value="1"/>
</dbReference>
<evidence type="ECO:0000256" key="3">
    <source>
        <dbReference type="ARBA" id="ARBA00022583"/>
    </source>
</evidence>
<dbReference type="InterPro" id="IPR049883">
    <property type="entry name" value="NOTCH1_EGF-like"/>
</dbReference>
<dbReference type="GO" id="GO:0016020">
    <property type="term" value="C:membrane"/>
    <property type="evidence" value="ECO:0007669"/>
    <property type="project" value="UniProtKB-SubCell"/>
</dbReference>
<feature type="chain" id="PRO_5042076490" evidence="13">
    <location>
        <begin position="16"/>
        <end position="2095"/>
    </location>
</feature>
<dbReference type="PROSITE" id="PS01180">
    <property type="entry name" value="CUB"/>
    <property type="match status" value="7"/>
</dbReference>
<dbReference type="Pfam" id="PF00431">
    <property type="entry name" value="CUB"/>
    <property type="match status" value="7"/>
</dbReference>
<evidence type="ECO:0000256" key="7">
    <source>
        <dbReference type="ARBA" id="ARBA00022989"/>
    </source>
</evidence>
<dbReference type="SMART" id="SM00181">
    <property type="entry name" value="EGF"/>
    <property type="match status" value="9"/>
</dbReference>
<dbReference type="Pfam" id="PF06119">
    <property type="entry name" value="NIDO"/>
    <property type="match status" value="1"/>
</dbReference>
<dbReference type="InterPro" id="IPR018097">
    <property type="entry name" value="EGF_Ca-bd_CS"/>
</dbReference>
<dbReference type="SMART" id="SM00179">
    <property type="entry name" value="EGF_CA"/>
    <property type="match status" value="3"/>
</dbReference>
<dbReference type="Pfam" id="PF07645">
    <property type="entry name" value="EGF_CA"/>
    <property type="match status" value="2"/>
</dbReference>
<dbReference type="InterPro" id="IPR003886">
    <property type="entry name" value="NIDO_dom"/>
</dbReference>
<feature type="domain" description="CUB" evidence="14">
    <location>
        <begin position="662"/>
        <end position="776"/>
    </location>
</feature>
<dbReference type="Gene3D" id="2.60.120.290">
    <property type="entry name" value="Spermadhesin, CUB domain"/>
    <property type="match status" value="7"/>
</dbReference>
<feature type="domain" description="CUB" evidence="14">
    <location>
        <begin position="357"/>
        <end position="467"/>
    </location>
</feature>
<comment type="caution">
    <text evidence="17">The sequence shown here is derived from an EMBL/GenBank/DDBJ whole genome shotgun (WGS) entry which is preliminary data.</text>
</comment>
<dbReference type="FunFam" id="2.60.120.290:FF:000013">
    <property type="entry name" value="Membrane frizzled-related protein"/>
    <property type="match status" value="5"/>
</dbReference>
<dbReference type="GO" id="GO:0005509">
    <property type="term" value="F:calcium ion binding"/>
    <property type="evidence" value="ECO:0007669"/>
    <property type="project" value="InterPro"/>
</dbReference>
<dbReference type="FunFam" id="2.60.120.290:FF:000005">
    <property type="entry name" value="Procollagen C-endopeptidase enhancer 1"/>
    <property type="match status" value="2"/>
</dbReference>
<feature type="domain" description="CUB" evidence="14">
    <location>
        <begin position="1983"/>
        <end position="2095"/>
    </location>
</feature>
<dbReference type="Proteomes" id="UP001233172">
    <property type="component" value="Unassembled WGS sequence"/>
</dbReference>
<evidence type="ECO:0000313" key="18">
    <source>
        <dbReference type="Proteomes" id="UP001233172"/>
    </source>
</evidence>
<evidence type="ECO:0000256" key="1">
    <source>
        <dbReference type="ARBA" id="ARBA00004479"/>
    </source>
</evidence>
<sequence>MSTLFFLGWISHSLAQSVLNTTDCGGLLTSSCGIIRSPGYPNNYPISSSCRWTITAKLGLVINLRFHRVDLEGQSTCCYDSVQVYDGETQNSSPLTQLCGAMSQAEVSNVRIRSTGNKLSIVFQSDYEGVRQGFIATYSAIVCPAFTFGKDTCDRDCNCVKNNSVGCDSETGACVCKDGWGSATCNKAQCEANNTCKYQCTVTNTNPWTEQCTCPNWMKTVTNSSGVFCSNYYECNTTINDSSGFIASPGYPQQYDNNVYCEWHITTNVSNRIFISFTDMSLVTHITCAWDYVDIIEESPLECKSLGRFCGNALPTNLMTSSNSLLVVFKTDGSITSKGFLAKFSTLKKTSVNQSSCKPTILTGISGNFSSPNYPNNYAHSILVCWIIYGTRISLRFQDFDLESSTNCASDSVEIFDGPTAQTQSIGTYCGTGLPSVRTSKSGQLYIVFKSNSFVEGRGFQAYFQKNASCGGQLTDSSGTITSLGYPNGYSEDLTCAWSLEGTFDGNITLRLTDLSLENTDNCLYDFLDVYDGTCICSPRILHLCNNTSNVTVTTQGNMYILFKSDESVASRGFSATYEITETTNDCPEWTYSLGCSLCSCVRDASASCDAQTGQCSCLSGWTGSDCSQRVDSCMPNPCPFNTTCITKGDNYTCISDVNTDCNVTITASNSTIASRDYPRGHLYDKWTSCTWTINGPANTIISIDFLDFNLTNNYRCNSESVQVFDVARTSTRLLGQYCDTKVPSFLLSNSNSIKVTFTTSGSFVSKGFLASITATSCLNFTYGTGCSQTCHCNQANTDDCDRTSGVCFCKSGWTGSSCADDINECLVKNTVSICPASSECVNTAGSYTCPCRPGYTRNTLGQCQALNNCERNSAYCSHSCYVNTAGKEECVCPDNLVLGVDKFKCVVPFYCHGQSCSDILINPAMKTSNGMYLSKVTFSDFTPFGNTLYKEAFVLSNGVISFSTSALSREPDFNLALSQKNYIIAPLWSKMDATKGSVYYNVYEKCEVTSTNTRCSCLSTSKAVVMERAAADIKSFYNVTDFDVNRVLVTTWLDVQPESVTSSSNKETTSFQLVYISGHTDPFNDEESAFVLFIYQQDKMKWHPKEGRVIKAGFVRPDTGITDIASSTDQIYTLDSVIGQGTGLVGAWTYEVSRSTSSTQKCQRYLCSHQELLTNLNYILDIDQLYKCPCTVNLLDRRWLLYESRGNVTCYALTSIVKSRLLQGNRRNRLCCYQWNYIQSFKNKDKEDEAQRRASNIHNSPEAGHILISDPWSSFTYSSKAVQENVQANKWCCKESLSSVLCKRFNAIFPDMECTNDIPYIPSHILGDPHFITLDDLNYTMNGWGEYTLIDIPSRRFLLQGRTEKAETSNGTKINATIFSAFAAKEGDNPAFQVKLSWNKSSMIIKANDRDITDDFYRLSNYALVTDILAIRREDILNNTNLIASFPAGVTLIVQVGIRALEIDLEVDESLRTLTKGLFGNFNGIPEDDFELPNGTVLPSNISEKVILEQFASWYQVTPNNSVFSYESGQSTHDYQHPEFVPVFIDSLSQAQVNESVALCGANNKECIYDFAVTKDASIALATKARREAILTRKLSLSNSPPILEILRQIELTNNRWVVQENTSNILHLTTADVDMDYVTIINLSTSEAVTLLPNESVQFVPIRNDPVRLSFQARDSRGAFSAVLNIPVTLCPSCSGRGVCDLNYSSFVEHLDGMFREQRCICQPAYTGLFCESEFNGCTSQPCSNGQNCTDLTAAQQGNATEGYICGPCPTGFNNVNKLCIDIDECSNTSLCDHICINTEGSYKCKCNEGYTLSSSDFKTCSNQQCNSTLTAKRGTIMSPNFPLNYSHNSYCAWTILSNELGAVININITEYEVEGCPFDFLNIYDGNNSSASHFGPFCTAAPGSITSSGGAMHLEFLSDGSVTRKGFRGTYTIQSKCLAKSCSHSCEVISVIPRVEQCVCPEWSRLDPNNTSRCLEINACNTTINATYGYIVSPGYPHFYPTNVNCYWIINSASGGQVTFSITDINIELTPGCTDDYLRVLDGNTSDSRSIGQYCGDSPLLDLRSSGQWLYVQFKTDGSINGGGFKAQFIRS</sequence>
<dbReference type="PROSITE" id="PS00010">
    <property type="entry name" value="ASX_HYDROXYL"/>
    <property type="match status" value="2"/>
</dbReference>
<name>A0AAD8BET4_BIOPF</name>
<dbReference type="Gene3D" id="2.10.25.10">
    <property type="entry name" value="Laminin"/>
    <property type="match status" value="5"/>
</dbReference>
<dbReference type="InterPro" id="IPR000859">
    <property type="entry name" value="CUB_dom"/>
</dbReference>
<dbReference type="CDD" id="cd00041">
    <property type="entry name" value="CUB"/>
    <property type="match status" value="7"/>
</dbReference>
<accession>A0AAD8BET4</accession>
<dbReference type="Pfam" id="PF00094">
    <property type="entry name" value="VWD"/>
    <property type="match status" value="1"/>
</dbReference>
<keyword evidence="9 12" id="KW-1015">Disulfide bond</keyword>
<feature type="domain" description="CUB" evidence="14">
    <location>
        <begin position="470"/>
        <end position="581"/>
    </location>
</feature>
<gene>
    <name evidence="17" type="ORF">Bpfe_017386</name>
</gene>
<dbReference type="PRINTS" id="PR00011">
    <property type="entry name" value="EGFLAMININ"/>
</dbReference>
<keyword evidence="2 12" id="KW-0245">EGF-like domain</keyword>
<evidence type="ECO:0000256" key="9">
    <source>
        <dbReference type="ARBA" id="ARBA00023157"/>
    </source>
</evidence>
<feature type="domain" description="CUB" evidence="14">
    <location>
        <begin position="1828"/>
        <end position="1937"/>
    </location>
</feature>
<keyword evidence="5 13" id="KW-0732">Signal</keyword>
<evidence type="ECO:0000256" key="5">
    <source>
        <dbReference type="ARBA" id="ARBA00022729"/>
    </source>
</evidence>
<organism evidence="17 18">
    <name type="scientific">Biomphalaria pfeifferi</name>
    <name type="common">Bloodfluke planorb</name>
    <name type="synonym">Freshwater snail</name>
    <dbReference type="NCBI Taxonomy" id="112525"/>
    <lineage>
        <taxon>Eukaryota</taxon>
        <taxon>Metazoa</taxon>
        <taxon>Spiralia</taxon>
        <taxon>Lophotrochozoa</taxon>
        <taxon>Mollusca</taxon>
        <taxon>Gastropoda</taxon>
        <taxon>Heterobranchia</taxon>
        <taxon>Euthyneura</taxon>
        <taxon>Panpulmonata</taxon>
        <taxon>Hygrophila</taxon>
        <taxon>Lymnaeoidea</taxon>
        <taxon>Planorbidae</taxon>
        <taxon>Biomphalaria</taxon>
    </lineage>
</organism>
<dbReference type="PROSITE" id="PS00022">
    <property type="entry name" value="EGF_1"/>
    <property type="match status" value="1"/>
</dbReference>
<dbReference type="SMART" id="SM00216">
    <property type="entry name" value="VWD"/>
    <property type="match status" value="1"/>
</dbReference>
<dbReference type="PROSITE" id="PS01186">
    <property type="entry name" value="EGF_2"/>
    <property type="match status" value="1"/>
</dbReference>
<evidence type="ECO:0000256" key="4">
    <source>
        <dbReference type="ARBA" id="ARBA00022692"/>
    </source>
</evidence>
<keyword evidence="10" id="KW-0675">Receptor</keyword>
<dbReference type="InterPro" id="IPR009030">
    <property type="entry name" value="Growth_fac_rcpt_cys_sf"/>
</dbReference>
<evidence type="ECO:0000256" key="13">
    <source>
        <dbReference type="SAM" id="SignalP"/>
    </source>
</evidence>
<keyword evidence="18" id="KW-1185">Reference proteome</keyword>
<dbReference type="InterPro" id="IPR000152">
    <property type="entry name" value="EGF-type_Asp/Asn_hydroxyl_site"/>
</dbReference>
<feature type="signal peptide" evidence="13">
    <location>
        <begin position="1"/>
        <end position="15"/>
    </location>
</feature>
<dbReference type="GO" id="GO:0007160">
    <property type="term" value="P:cell-matrix adhesion"/>
    <property type="evidence" value="ECO:0007669"/>
    <property type="project" value="InterPro"/>
</dbReference>
<feature type="domain" description="EGF-like" evidence="15">
    <location>
        <begin position="822"/>
        <end position="865"/>
    </location>
</feature>
<dbReference type="PROSITE" id="PS51233">
    <property type="entry name" value="VWFD"/>
    <property type="match status" value="1"/>
</dbReference>
<evidence type="ECO:0000256" key="11">
    <source>
        <dbReference type="ARBA" id="ARBA00023180"/>
    </source>
</evidence>
<dbReference type="InterPro" id="IPR056619">
    <property type="entry name" value="C8-3_MUC4"/>
</dbReference>
<dbReference type="GO" id="GO:0006897">
    <property type="term" value="P:endocytosis"/>
    <property type="evidence" value="ECO:0007669"/>
    <property type="project" value="UniProtKB-KW"/>
</dbReference>
<evidence type="ECO:0000256" key="10">
    <source>
        <dbReference type="ARBA" id="ARBA00023170"/>
    </source>
</evidence>
<dbReference type="PROSITE" id="PS50026">
    <property type="entry name" value="EGF_3"/>
    <property type="match status" value="2"/>
</dbReference>
<keyword evidence="8" id="KW-0472">Membrane</keyword>
<feature type="disulfide bond" evidence="12">
    <location>
        <begin position="1788"/>
        <end position="1798"/>
    </location>
</feature>
<dbReference type="InterPro" id="IPR001881">
    <property type="entry name" value="EGF-like_Ca-bd_dom"/>
</dbReference>
<dbReference type="FunFam" id="2.10.25.10:FF:000009">
    <property type="entry name" value="Low-density lipoprotein receptor isoform 1"/>
    <property type="match status" value="1"/>
</dbReference>
<comment type="caution">
    <text evidence="12">Lacks conserved residue(s) required for the propagation of feature annotation.</text>
</comment>
<evidence type="ECO:0000313" key="17">
    <source>
        <dbReference type="EMBL" id="KAK0053230.1"/>
    </source>
</evidence>
<feature type="domain" description="CUB" evidence="14">
    <location>
        <begin position="24"/>
        <end position="141"/>
    </location>
</feature>
<evidence type="ECO:0000256" key="6">
    <source>
        <dbReference type="ARBA" id="ARBA00022737"/>
    </source>
</evidence>
<keyword evidence="6" id="KW-0677">Repeat</keyword>
<dbReference type="CDD" id="cd00054">
    <property type="entry name" value="EGF_CA"/>
    <property type="match status" value="2"/>
</dbReference>
<keyword evidence="11" id="KW-0325">Glycoprotein</keyword>
<feature type="domain" description="CUB" evidence="14">
    <location>
        <begin position="235"/>
        <end position="347"/>
    </location>
</feature>
<dbReference type="SUPFAM" id="SSF57196">
    <property type="entry name" value="EGF/Laminin"/>
    <property type="match status" value="1"/>
</dbReference>
<reference evidence="17" key="2">
    <citation type="submission" date="2023-04" db="EMBL/GenBank/DDBJ databases">
        <authorList>
            <person name="Bu L."/>
            <person name="Lu L."/>
            <person name="Laidemitt M.R."/>
            <person name="Zhang S.M."/>
            <person name="Mutuku M."/>
            <person name="Mkoji G."/>
            <person name="Steinauer M."/>
            <person name="Loker E.S."/>
        </authorList>
    </citation>
    <scope>NUCLEOTIDE SEQUENCE</scope>
    <source>
        <strain evidence="17">KasaAsao</strain>
        <tissue evidence="17">Whole Snail</tissue>
    </source>
</reference>
<dbReference type="SUPFAM" id="SSF49854">
    <property type="entry name" value="Spermadhesin, CUB domain"/>
    <property type="match status" value="7"/>
</dbReference>
<dbReference type="FunFam" id="2.10.25.10:FF:000038">
    <property type="entry name" value="Fibrillin 2"/>
    <property type="match status" value="1"/>
</dbReference>
<keyword evidence="4" id="KW-0812">Transmembrane</keyword>
<comment type="subcellular location">
    <subcellularLocation>
        <location evidence="1">Membrane</location>
        <topology evidence="1">Single-pass type I membrane protein</topology>
    </subcellularLocation>
</comment>
<proteinExistence type="predicted"/>
<evidence type="ECO:0000256" key="2">
    <source>
        <dbReference type="ARBA" id="ARBA00022536"/>
    </source>
</evidence>
<dbReference type="SUPFAM" id="SSF57184">
    <property type="entry name" value="Growth factor receptor domain"/>
    <property type="match status" value="1"/>
</dbReference>
<dbReference type="PANTHER" id="PTHR24251">
    <property type="entry name" value="OVOCHYMASE-RELATED"/>
    <property type="match status" value="1"/>
</dbReference>
<dbReference type="EMBL" id="JASAOG010000088">
    <property type="protein sequence ID" value="KAK0053230.1"/>
    <property type="molecule type" value="Genomic_DNA"/>
</dbReference>
<feature type="domain" description="EGF-like" evidence="15">
    <location>
        <begin position="1784"/>
        <end position="1819"/>
    </location>
</feature>
<evidence type="ECO:0000259" key="14">
    <source>
        <dbReference type="PROSITE" id="PS01180"/>
    </source>
</evidence>
<evidence type="ECO:0000259" key="15">
    <source>
        <dbReference type="PROSITE" id="PS50026"/>
    </source>
</evidence>
<keyword evidence="3" id="KW-0254">Endocytosis</keyword>
<dbReference type="InterPro" id="IPR035914">
    <property type="entry name" value="Sperma_CUB_dom_sf"/>
</dbReference>
<dbReference type="InterPro" id="IPR000742">
    <property type="entry name" value="EGF"/>
</dbReference>
<reference evidence="17" key="1">
    <citation type="journal article" date="2023" name="PLoS Negl. Trop. Dis.">
        <title>A genome sequence for Biomphalaria pfeifferi, the major vector snail for the human-infecting parasite Schistosoma mansoni.</title>
        <authorList>
            <person name="Bu L."/>
            <person name="Lu L."/>
            <person name="Laidemitt M.R."/>
            <person name="Zhang S.M."/>
            <person name="Mutuku M."/>
            <person name="Mkoji G."/>
            <person name="Steinauer M."/>
            <person name="Loker E.S."/>
        </authorList>
    </citation>
    <scope>NUCLEOTIDE SEQUENCE</scope>
    <source>
        <strain evidence="17">KasaAsao</strain>
    </source>
</reference>
<feature type="domain" description="VWFD" evidence="16">
    <location>
        <begin position="1322"/>
        <end position="1524"/>
    </location>
</feature>
<evidence type="ECO:0000256" key="12">
    <source>
        <dbReference type="PROSITE-ProRule" id="PRU00076"/>
    </source>
</evidence>
<dbReference type="SMART" id="SM00042">
    <property type="entry name" value="CUB"/>
    <property type="match status" value="7"/>
</dbReference>
<dbReference type="InterPro" id="IPR001846">
    <property type="entry name" value="VWF_type-D"/>
</dbReference>
<dbReference type="SMART" id="SM00539">
    <property type="entry name" value="NIDO"/>
    <property type="match status" value="1"/>
</dbReference>